<dbReference type="InterPro" id="IPR011856">
    <property type="entry name" value="tRNA_endonuc-like_dom_sf"/>
</dbReference>
<dbReference type="InterPro" id="IPR007560">
    <property type="entry name" value="Restrct_endonuc_IV_Mrr"/>
</dbReference>
<protein>
    <recommendedName>
        <fullName evidence="1">Restriction endonuclease type IV Mrr domain-containing protein</fullName>
    </recommendedName>
</protein>
<name>A0A174JUY6_9CLOT</name>
<dbReference type="Gene3D" id="3.40.1350.10">
    <property type="match status" value="1"/>
</dbReference>
<organism evidence="2 3">
    <name type="scientific">Clostridium disporicum</name>
    <dbReference type="NCBI Taxonomy" id="84024"/>
    <lineage>
        <taxon>Bacteria</taxon>
        <taxon>Bacillati</taxon>
        <taxon>Bacillota</taxon>
        <taxon>Clostridia</taxon>
        <taxon>Eubacteriales</taxon>
        <taxon>Clostridiaceae</taxon>
        <taxon>Clostridium</taxon>
    </lineage>
</organism>
<accession>A0A174JUY6</accession>
<evidence type="ECO:0000259" key="1">
    <source>
        <dbReference type="Pfam" id="PF04471"/>
    </source>
</evidence>
<dbReference type="GO" id="GO:0003677">
    <property type="term" value="F:DNA binding"/>
    <property type="evidence" value="ECO:0007669"/>
    <property type="project" value="InterPro"/>
</dbReference>
<evidence type="ECO:0000313" key="3">
    <source>
        <dbReference type="Proteomes" id="UP000095594"/>
    </source>
</evidence>
<reference evidence="2 3" key="1">
    <citation type="submission" date="2015-09" db="EMBL/GenBank/DDBJ databases">
        <authorList>
            <consortium name="Pathogen Informatics"/>
        </authorList>
    </citation>
    <scope>NUCLEOTIDE SEQUENCE [LARGE SCALE GENOMIC DNA]</scope>
    <source>
        <strain evidence="2 3">2789STDY5834856</strain>
    </source>
</reference>
<gene>
    <name evidence="2" type="ORF">ERS852471_02803</name>
</gene>
<dbReference type="GO" id="GO:0009307">
    <property type="term" value="P:DNA restriction-modification system"/>
    <property type="evidence" value="ECO:0007669"/>
    <property type="project" value="InterPro"/>
</dbReference>
<feature type="domain" description="Restriction endonuclease type IV Mrr" evidence="1">
    <location>
        <begin position="118"/>
        <end position="175"/>
    </location>
</feature>
<evidence type="ECO:0000313" key="2">
    <source>
        <dbReference type="EMBL" id="CUP00960.1"/>
    </source>
</evidence>
<dbReference type="AlphaFoldDB" id="A0A174JUY6"/>
<dbReference type="GO" id="GO:0004519">
    <property type="term" value="F:endonuclease activity"/>
    <property type="evidence" value="ECO:0007669"/>
    <property type="project" value="InterPro"/>
</dbReference>
<dbReference type="Proteomes" id="UP000095594">
    <property type="component" value="Unassembled WGS sequence"/>
</dbReference>
<proteinExistence type="predicted"/>
<dbReference type="RefSeq" id="WP_055267570.1">
    <property type="nucleotide sequence ID" value="NZ_CABIXQ010000022.1"/>
</dbReference>
<dbReference type="Pfam" id="PF04471">
    <property type="entry name" value="Mrr_cat"/>
    <property type="match status" value="1"/>
</dbReference>
<sequence length="193" mass="22278">MSLLKYTPFIILIYFSLKLLSKFIEENIISLKEQISNEKIEKGILSIKDLQQSNYDRFLKAIKFYLSTHNYENIIIFKDNSPELTNLKGILNGENIYITCIQNETATDSTNETLFTLTTKKDIESFLGRMISNGCKKGILINNSSFSEDACNFARELNESSNYEIKLVDGYELTKSIRLYKNCNIELEVSNEF</sequence>
<dbReference type="EMBL" id="CYZX01000022">
    <property type="protein sequence ID" value="CUP00960.1"/>
    <property type="molecule type" value="Genomic_DNA"/>
</dbReference>
<dbReference type="OrthoDB" id="1926351at2"/>